<proteinExistence type="predicted"/>
<name>A0A6A6ZK89_9PLEO</name>
<dbReference type="Pfam" id="PF06985">
    <property type="entry name" value="HET"/>
    <property type="match status" value="1"/>
</dbReference>
<evidence type="ECO:0000313" key="3">
    <source>
        <dbReference type="Proteomes" id="UP000799424"/>
    </source>
</evidence>
<keyword evidence="3" id="KW-1185">Reference proteome</keyword>
<sequence>MDYVFTTTIFDKHRPSHREIRVLDLLPGKELDSVRCTIRLLGLDSNEEYEALSYVWGPRTHEELIEVAGHPIRITRNLHDALRRLRDPNTQRTVWIDQLCINQLDNDDKAHQVAMMRDIYRGCSRCIIWLGEIEEGNVNFNVHDARDTFEFIEFAANPVSTSPEYLPHLFQDTFRGERARSAFEALSMYGNPWWSRIWTIQEAIVPSSGLYVWGPLSIPREMVIRTAQNLRGDRMPQLFSPNFCHHRLLHTPLLRRMLYPVHGFLHSSTIDGPLDLLMRWRHRDATDPRDKVYALMGLTKDDALPSAREYNYKISPSLLFANVTFNLIQEEKGLRPLLGSCEMSHKTPDLPTFAIDFANTNRVGRLQLKWWNHSHRYHEFSACGERTIEARLLHDGACLALKGVLVDEIEETSDVYVLLDDEDIDPYKLCDTIMGWNSRLSTWCIDRNKAEQYVAGGSYLSAFSRTCIGDLIKAEFPIERARPLHEKQFFKLLKLLSKGQTQNPLYESVCGMVPNQALFITKLGYIGIGPPDAQAGDQVWVFYGGQVPFFLRKTNPDNVIEGNHKLTLVGDAYVHGIMDGEAVDGKFQEQSVWLV</sequence>
<dbReference type="InterPro" id="IPR010730">
    <property type="entry name" value="HET"/>
</dbReference>
<reference evidence="2" key="1">
    <citation type="journal article" date="2020" name="Stud. Mycol.">
        <title>101 Dothideomycetes genomes: a test case for predicting lifestyles and emergence of pathogens.</title>
        <authorList>
            <person name="Haridas S."/>
            <person name="Albert R."/>
            <person name="Binder M."/>
            <person name="Bloem J."/>
            <person name="Labutti K."/>
            <person name="Salamov A."/>
            <person name="Andreopoulos B."/>
            <person name="Baker S."/>
            <person name="Barry K."/>
            <person name="Bills G."/>
            <person name="Bluhm B."/>
            <person name="Cannon C."/>
            <person name="Castanera R."/>
            <person name="Culley D."/>
            <person name="Daum C."/>
            <person name="Ezra D."/>
            <person name="Gonzalez J."/>
            <person name="Henrissat B."/>
            <person name="Kuo A."/>
            <person name="Liang C."/>
            <person name="Lipzen A."/>
            <person name="Lutzoni F."/>
            <person name="Magnuson J."/>
            <person name="Mondo S."/>
            <person name="Nolan M."/>
            <person name="Ohm R."/>
            <person name="Pangilinan J."/>
            <person name="Park H.-J."/>
            <person name="Ramirez L."/>
            <person name="Alfaro M."/>
            <person name="Sun H."/>
            <person name="Tritt A."/>
            <person name="Yoshinaga Y."/>
            <person name="Zwiers L.-H."/>
            <person name="Turgeon B."/>
            <person name="Goodwin S."/>
            <person name="Spatafora J."/>
            <person name="Crous P."/>
            <person name="Grigoriev I."/>
        </authorList>
    </citation>
    <scope>NUCLEOTIDE SEQUENCE</scope>
    <source>
        <strain evidence="2">CBS 113818</strain>
    </source>
</reference>
<dbReference type="AlphaFoldDB" id="A0A6A6ZK89"/>
<evidence type="ECO:0000313" key="2">
    <source>
        <dbReference type="EMBL" id="KAF2821512.1"/>
    </source>
</evidence>
<dbReference type="InterPro" id="IPR052895">
    <property type="entry name" value="HetReg/Transcr_Mod"/>
</dbReference>
<protein>
    <submittedName>
        <fullName evidence="2">HET-domain-containing protein</fullName>
    </submittedName>
</protein>
<evidence type="ECO:0000259" key="1">
    <source>
        <dbReference type="Pfam" id="PF06985"/>
    </source>
</evidence>
<feature type="domain" description="Heterokaryon incompatibility" evidence="1">
    <location>
        <begin position="49"/>
        <end position="202"/>
    </location>
</feature>
<dbReference type="PANTHER" id="PTHR24148:SF73">
    <property type="entry name" value="HET DOMAIN PROTEIN (AFU_ORTHOLOGUE AFUA_8G01020)"/>
    <property type="match status" value="1"/>
</dbReference>
<dbReference type="Pfam" id="PF26639">
    <property type="entry name" value="Het-6_barrel"/>
    <property type="match status" value="1"/>
</dbReference>
<organism evidence="2 3">
    <name type="scientific">Ophiobolus disseminans</name>
    <dbReference type="NCBI Taxonomy" id="1469910"/>
    <lineage>
        <taxon>Eukaryota</taxon>
        <taxon>Fungi</taxon>
        <taxon>Dikarya</taxon>
        <taxon>Ascomycota</taxon>
        <taxon>Pezizomycotina</taxon>
        <taxon>Dothideomycetes</taxon>
        <taxon>Pleosporomycetidae</taxon>
        <taxon>Pleosporales</taxon>
        <taxon>Pleosporineae</taxon>
        <taxon>Phaeosphaeriaceae</taxon>
        <taxon>Ophiobolus</taxon>
    </lineage>
</organism>
<dbReference type="OrthoDB" id="3557394at2759"/>
<dbReference type="Proteomes" id="UP000799424">
    <property type="component" value="Unassembled WGS sequence"/>
</dbReference>
<accession>A0A6A6ZK89</accession>
<gene>
    <name evidence="2" type="ORF">CC86DRAFT_105489</name>
</gene>
<dbReference type="EMBL" id="MU006237">
    <property type="protein sequence ID" value="KAF2821512.1"/>
    <property type="molecule type" value="Genomic_DNA"/>
</dbReference>
<dbReference type="PANTHER" id="PTHR24148">
    <property type="entry name" value="ANKYRIN REPEAT DOMAIN-CONTAINING PROTEIN 39 HOMOLOG-RELATED"/>
    <property type="match status" value="1"/>
</dbReference>